<evidence type="ECO:0000313" key="2">
    <source>
        <dbReference type="EMBL" id="GFO15020.1"/>
    </source>
</evidence>
<organism evidence="2 3">
    <name type="scientific">Plakobranchus ocellatus</name>
    <dbReference type="NCBI Taxonomy" id="259542"/>
    <lineage>
        <taxon>Eukaryota</taxon>
        <taxon>Metazoa</taxon>
        <taxon>Spiralia</taxon>
        <taxon>Lophotrochozoa</taxon>
        <taxon>Mollusca</taxon>
        <taxon>Gastropoda</taxon>
        <taxon>Heterobranchia</taxon>
        <taxon>Euthyneura</taxon>
        <taxon>Panpulmonata</taxon>
        <taxon>Sacoglossa</taxon>
        <taxon>Placobranchoidea</taxon>
        <taxon>Plakobranchidae</taxon>
        <taxon>Plakobranchus</taxon>
    </lineage>
</organism>
<dbReference type="EMBL" id="BLXT01004584">
    <property type="protein sequence ID" value="GFO15020.1"/>
    <property type="molecule type" value="Genomic_DNA"/>
</dbReference>
<reference evidence="2 3" key="1">
    <citation type="journal article" date="2021" name="Elife">
        <title>Chloroplast acquisition without the gene transfer in kleptoplastic sea slugs, Plakobranchus ocellatus.</title>
        <authorList>
            <person name="Maeda T."/>
            <person name="Takahashi S."/>
            <person name="Yoshida T."/>
            <person name="Shimamura S."/>
            <person name="Takaki Y."/>
            <person name="Nagai Y."/>
            <person name="Toyoda A."/>
            <person name="Suzuki Y."/>
            <person name="Arimoto A."/>
            <person name="Ishii H."/>
            <person name="Satoh N."/>
            <person name="Nishiyama T."/>
            <person name="Hasebe M."/>
            <person name="Maruyama T."/>
            <person name="Minagawa J."/>
            <person name="Obokata J."/>
            <person name="Shigenobu S."/>
        </authorList>
    </citation>
    <scope>NUCLEOTIDE SEQUENCE [LARGE SCALE GENOMIC DNA]</scope>
</reference>
<proteinExistence type="predicted"/>
<dbReference type="Proteomes" id="UP000735302">
    <property type="component" value="Unassembled WGS sequence"/>
</dbReference>
<evidence type="ECO:0000313" key="3">
    <source>
        <dbReference type="Proteomes" id="UP000735302"/>
    </source>
</evidence>
<sequence length="98" mass="10353">MKFLQHHMAHSTMQGSYGIVEEQQEEEEQIGVELNMAGDGSGFLLAPSSLTPSVSSAASTTSAAPRAKKKTPARAETAMGGRSGSVSEQKNCKRGPWS</sequence>
<keyword evidence="3" id="KW-1185">Reference proteome</keyword>
<feature type="region of interest" description="Disordered" evidence="1">
    <location>
        <begin position="47"/>
        <end position="98"/>
    </location>
</feature>
<dbReference type="AlphaFoldDB" id="A0AAV4B5X9"/>
<name>A0AAV4B5X9_9GAST</name>
<accession>A0AAV4B5X9</accession>
<protein>
    <submittedName>
        <fullName evidence="2">Uncharacterized protein</fullName>
    </submittedName>
</protein>
<comment type="caution">
    <text evidence="2">The sequence shown here is derived from an EMBL/GenBank/DDBJ whole genome shotgun (WGS) entry which is preliminary data.</text>
</comment>
<feature type="compositionally biased region" description="Low complexity" evidence="1">
    <location>
        <begin position="47"/>
        <end position="65"/>
    </location>
</feature>
<gene>
    <name evidence="2" type="ORF">PoB_004152500</name>
</gene>
<evidence type="ECO:0000256" key="1">
    <source>
        <dbReference type="SAM" id="MobiDB-lite"/>
    </source>
</evidence>